<dbReference type="Proteomes" id="UP000230233">
    <property type="component" value="Unassembled WGS sequence"/>
</dbReference>
<dbReference type="EMBL" id="PDUG01000043">
    <property type="protein sequence ID" value="PIC11780.1"/>
    <property type="molecule type" value="Genomic_DNA"/>
</dbReference>
<feature type="region of interest" description="Disordered" evidence="1">
    <location>
        <begin position="35"/>
        <end position="109"/>
    </location>
</feature>
<keyword evidence="3" id="KW-1185">Reference proteome</keyword>
<evidence type="ECO:0000313" key="2">
    <source>
        <dbReference type="EMBL" id="PIC11780.1"/>
    </source>
</evidence>
<evidence type="ECO:0000313" key="3">
    <source>
        <dbReference type="Proteomes" id="UP000230233"/>
    </source>
</evidence>
<feature type="compositionally biased region" description="Basic and acidic residues" evidence="1">
    <location>
        <begin position="66"/>
        <end position="97"/>
    </location>
</feature>
<name>A0A2G5S9U3_9PELO</name>
<organism evidence="2 3">
    <name type="scientific">Caenorhabditis nigoni</name>
    <dbReference type="NCBI Taxonomy" id="1611254"/>
    <lineage>
        <taxon>Eukaryota</taxon>
        <taxon>Metazoa</taxon>
        <taxon>Ecdysozoa</taxon>
        <taxon>Nematoda</taxon>
        <taxon>Chromadorea</taxon>
        <taxon>Rhabditida</taxon>
        <taxon>Rhabditina</taxon>
        <taxon>Rhabditomorpha</taxon>
        <taxon>Rhabditoidea</taxon>
        <taxon>Rhabditidae</taxon>
        <taxon>Peloderinae</taxon>
        <taxon>Caenorhabditis</taxon>
    </lineage>
</organism>
<comment type="caution">
    <text evidence="2">The sequence shown here is derived from an EMBL/GenBank/DDBJ whole genome shotgun (WGS) entry which is preliminary data.</text>
</comment>
<reference evidence="3" key="1">
    <citation type="submission" date="2017-10" db="EMBL/GenBank/DDBJ databases">
        <title>Rapid genome shrinkage in a self-fertile nematode reveals novel sperm competition proteins.</title>
        <authorList>
            <person name="Yin D."/>
            <person name="Schwarz E.M."/>
            <person name="Thomas C.G."/>
            <person name="Felde R.L."/>
            <person name="Korf I.F."/>
            <person name="Cutter A.D."/>
            <person name="Schartner C.M."/>
            <person name="Ralston E.J."/>
            <person name="Meyer B.J."/>
            <person name="Haag E.S."/>
        </authorList>
    </citation>
    <scope>NUCLEOTIDE SEQUENCE [LARGE SCALE GENOMIC DNA]</scope>
    <source>
        <strain evidence="3">JU1422</strain>
    </source>
</reference>
<evidence type="ECO:0000256" key="1">
    <source>
        <dbReference type="SAM" id="MobiDB-lite"/>
    </source>
</evidence>
<feature type="compositionally biased region" description="Polar residues" evidence="1">
    <location>
        <begin position="130"/>
        <end position="143"/>
    </location>
</feature>
<feature type="region of interest" description="Disordered" evidence="1">
    <location>
        <begin position="128"/>
        <end position="180"/>
    </location>
</feature>
<gene>
    <name evidence="2" type="ORF">B9Z55_028858</name>
</gene>
<feature type="compositionally biased region" description="Polar residues" evidence="1">
    <location>
        <begin position="35"/>
        <end position="58"/>
    </location>
</feature>
<protein>
    <submittedName>
        <fullName evidence="2">Uncharacterized protein</fullName>
    </submittedName>
</protein>
<accession>A0A2G5S9U3</accession>
<proteinExistence type="predicted"/>
<feature type="compositionally biased region" description="Basic and acidic residues" evidence="1">
    <location>
        <begin position="144"/>
        <end position="172"/>
    </location>
</feature>
<dbReference type="AlphaFoldDB" id="A0A2G5S9U3"/>
<sequence length="180" mass="20354">MSLKERGFVAEGFRTAHKQDVGRILSAEGVAQKGVNQHSENVHLQQGNSSRSRSQESANLRKGRRIVKEHSDKSSDVPTRSEGKTHELTRMPVKRAENNGSGWTRISSDDISKKCEYRETILSVEEQAERSNFSNCSSNNEMATTRDKPEEARRRVVSSERLESKFKRKEFGSDTTPLSE</sequence>